<evidence type="ECO:0000256" key="1">
    <source>
        <dbReference type="SAM" id="MobiDB-lite"/>
    </source>
</evidence>
<feature type="compositionally biased region" description="Basic residues" evidence="1">
    <location>
        <begin position="159"/>
        <end position="176"/>
    </location>
</feature>
<evidence type="ECO:0000313" key="2">
    <source>
        <dbReference type="EMBL" id="KAF2397231.1"/>
    </source>
</evidence>
<reference evidence="2" key="1">
    <citation type="journal article" date="2020" name="Stud. Mycol.">
        <title>101 Dothideomycetes genomes: a test case for predicting lifestyles and emergence of pathogens.</title>
        <authorList>
            <person name="Haridas S."/>
            <person name="Albert R."/>
            <person name="Binder M."/>
            <person name="Bloem J."/>
            <person name="Labutti K."/>
            <person name="Salamov A."/>
            <person name="Andreopoulos B."/>
            <person name="Baker S."/>
            <person name="Barry K."/>
            <person name="Bills G."/>
            <person name="Bluhm B."/>
            <person name="Cannon C."/>
            <person name="Castanera R."/>
            <person name="Culley D."/>
            <person name="Daum C."/>
            <person name="Ezra D."/>
            <person name="Gonzalez J."/>
            <person name="Henrissat B."/>
            <person name="Kuo A."/>
            <person name="Liang C."/>
            <person name="Lipzen A."/>
            <person name="Lutzoni F."/>
            <person name="Magnuson J."/>
            <person name="Mondo S."/>
            <person name="Nolan M."/>
            <person name="Ohm R."/>
            <person name="Pangilinan J."/>
            <person name="Park H.-J."/>
            <person name="Ramirez L."/>
            <person name="Alfaro M."/>
            <person name="Sun H."/>
            <person name="Tritt A."/>
            <person name="Yoshinaga Y."/>
            <person name="Zwiers L.-H."/>
            <person name="Turgeon B."/>
            <person name="Goodwin S."/>
            <person name="Spatafora J."/>
            <person name="Crous P."/>
            <person name="Grigoriev I."/>
        </authorList>
    </citation>
    <scope>NUCLEOTIDE SEQUENCE</scope>
    <source>
        <strain evidence="2">CBS 262.69</strain>
    </source>
</reference>
<feature type="region of interest" description="Disordered" evidence="1">
    <location>
        <begin position="154"/>
        <end position="204"/>
    </location>
</feature>
<feature type="non-terminal residue" evidence="2">
    <location>
        <position position="1"/>
    </location>
</feature>
<gene>
    <name evidence="2" type="ORF">EJ06DRAFT_567156</name>
</gene>
<dbReference type="EMBL" id="ML996704">
    <property type="protein sequence ID" value="KAF2397231.1"/>
    <property type="molecule type" value="Genomic_DNA"/>
</dbReference>
<feature type="region of interest" description="Disordered" evidence="1">
    <location>
        <begin position="1"/>
        <end position="116"/>
    </location>
</feature>
<evidence type="ECO:0000313" key="3">
    <source>
        <dbReference type="Proteomes" id="UP000799640"/>
    </source>
</evidence>
<proteinExistence type="predicted"/>
<organism evidence="2 3">
    <name type="scientific">Trichodelitschia bisporula</name>
    <dbReference type="NCBI Taxonomy" id="703511"/>
    <lineage>
        <taxon>Eukaryota</taxon>
        <taxon>Fungi</taxon>
        <taxon>Dikarya</taxon>
        <taxon>Ascomycota</taxon>
        <taxon>Pezizomycotina</taxon>
        <taxon>Dothideomycetes</taxon>
        <taxon>Dothideomycetes incertae sedis</taxon>
        <taxon>Phaeotrichales</taxon>
        <taxon>Phaeotrichaceae</taxon>
        <taxon>Trichodelitschia</taxon>
    </lineage>
</organism>
<protein>
    <submittedName>
        <fullName evidence="2">Uncharacterized protein</fullName>
    </submittedName>
</protein>
<accession>A0A6G1HMV6</accession>
<feature type="compositionally biased region" description="Polar residues" evidence="1">
    <location>
        <begin position="81"/>
        <end position="91"/>
    </location>
</feature>
<name>A0A6G1HMV6_9PEZI</name>
<feature type="compositionally biased region" description="Polar residues" evidence="1">
    <location>
        <begin position="1"/>
        <end position="56"/>
    </location>
</feature>
<dbReference type="Proteomes" id="UP000799640">
    <property type="component" value="Unassembled WGS sequence"/>
</dbReference>
<feature type="compositionally biased region" description="Low complexity" evidence="1">
    <location>
        <begin position="92"/>
        <end position="110"/>
    </location>
</feature>
<sequence length="204" mass="22318">LSQSPDTEPQLPKQSQPSHHNVIANTTTAFSPSLHSLASPQTNPTDNTILQFPNTDLHSRQPPSLLPPPKPIQPCAQPYPSSASPATNATQSSPPSAPSRIRPITSPPKSASSANTYCAGPAGSAFARAVDRELKDSSRCGVDHIWSGRLERRLSRQSSGRRRRMGTRGDHWRKKWGSGIQRRDQRMMSRVMSRRTGMGRRPGA</sequence>
<keyword evidence="3" id="KW-1185">Reference proteome</keyword>
<dbReference type="AlphaFoldDB" id="A0A6G1HMV6"/>